<feature type="region of interest" description="Disordered" evidence="8">
    <location>
        <begin position="116"/>
        <end position="140"/>
    </location>
</feature>
<comment type="subcellular location">
    <subcellularLocation>
        <location evidence="1">Nucleus</location>
    </subcellularLocation>
</comment>
<dbReference type="Pfam" id="PF00249">
    <property type="entry name" value="Myb_DNA-binding"/>
    <property type="match status" value="2"/>
</dbReference>
<keyword evidence="6" id="KW-0804">Transcription</keyword>
<accession>A0AAP0C316</accession>
<dbReference type="InterPro" id="IPR051953">
    <property type="entry name" value="Plant_SW-associated_TFs"/>
</dbReference>
<feature type="domain" description="HTH myb-type" evidence="10">
    <location>
        <begin position="10"/>
        <end position="62"/>
    </location>
</feature>
<comment type="caution">
    <text evidence="11">The sequence shown here is derived from an EMBL/GenBank/DDBJ whole genome shotgun (WGS) entry which is preliminary data.</text>
</comment>
<dbReference type="FunFam" id="1.10.10.60:FF:000077">
    <property type="entry name" value="MYB transcription factor"/>
    <property type="match status" value="1"/>
</dbReference>
<name>A0AAP0C316_9ASTR</name>
<evidence type="ECO:0000313" key="11">
    <source>
        <dbReference type="EMBL" id="KAK9048401.1"/>
    </source>
</evidence>
<organism evidence="11 12">
    <name type="scientific">Deinandra increscens subsp. villosa</name>
    <dbReference type="NCBI Taxonomy" id="3103831"/>
    <lineage>
        <taxon>Eukaryota</taxon>
        <taxon>Viridiplantae</taxon>
        <taxon>Streptophyta</taxon>
        <taxon>Embryophyta</taxon>
        <taxon>Tracheophyta</taxon>
        <taxon>Spermatophyta</taxon>
        <taxon>Magnoliopsida</taxon>
        <taxon>eudicotyledons</taxon>
        <taxon>Gunneridae</taxon>
        <taxon>Pentapetalae</taxon>
        <taxon>asterids</taxon>
        <taxon>campanulids</taxon>
        <taxon>Asterales</taxon>
        <taxon>Asteraceae</taxon>
        <taxon>Asteroideae</taxon>
        <taxon>Heliantheae alliance</taxon>
        <taxon>Madieae</taxon>
        <taxon>Madiinae</taxon>
        <taxon>Deinandra</taxon>
    </lineage>
</organism>
<keyword evidence="5" id="KW-0010">Activator</keyword>
<keyword evidence="3" id="KW-0805">Transcription regulation</keyword>
<dbReference type="AlphaFoldDB" id="A0AAP0C316"/>
<feature type="compositionally biased region" description="Low complexity" evidence="8">
    <location>
        <begin position="127"/>
        <end position="140"/>
    </location>
</feature>
<gene>
    <name evidence="11" type="ORF">SSX86_032635</name>
</gene>
<keyword evidence="2" id="KW-0677">Repeat</keyword>
<dbReference type="Proteomes" id="UP001408789">
    <property type="component" value="Unassembled WGS sequence"/>
</dbReference>
<dbReference type="PROSITE" id="PS51294">
    <property type="entry name" value="HTH_MYB"/>
    <property type="match status" value="2"/>
</dbReference>
<dbReference type="GO" id="GO:0005634">
    <property type="term" value="C:nucleus"/>
    <property type="evidence" value="ECO:0007669"/>
    <property type="project" value="UniProtKB-SubCell"/>
</dbReference>
<dbReference type="SUPFAM" id="SSF46689">
    <property type="entry name" value="Homeodomain-like"/>
    <property type="match status" value="1"/>
</dbReference>
<evidence type="ECO:0000256" key="1">
    <source>
        <dbReference type="ARBA" id="ARBA00004123"/>
    </source>
</evidence>
<evidence type="ECO:0000256" key="3">
    <source>
        <dbReference type="ARBA" id="ARBA00023015"/>
    </source>
</evidence>
<feature type="domain" description="Myb-like" evidence="9">
    <location>
        <begin position="63"/>
        <end position="113"/>
    </location>
</feature>
<keyword evidence="4" id="KW-0238">DNA-binding</keyword>
<evidence type="ECO:0000259" key="9">
    <source>
        <dbReference type="PROSITE" id="PS50090"/>
    </source>
</evidence>
<dbReference type="CDD" id="cd00167">
    <property type="entry name" value="SANT"/>
    <property type="match status" value="2"/>
</dbReference>
<dbReference type="GO" id="GO:0045893">
    <property type="term" value="P:positive regulation of DNA-templated transcription"/>
    <property type="evidence" value="ECO:0007669"/>
    <property type="project" value="UniProtKB-ARBA"/>
</dbReference>
<dbReference type="PANTHER" id="PTHR47997:SF11">
    <property type="entry name" value="TRANSCRIPTION FACTOR LAF1"/>
    <property type="match status" value="1"/>
</dbReference>
<protein>
    <submittedName>
        <fullName evidence="11">Uncharacterized protein</fullName>
    </submittedName>
</protein>
<reference evidence="11 12" key="1">
    <citation type="submission" date="2024-04" db="EMBL/GenBank/DDBJ databases">
        <title>The reference genome of an endangered Asteraceae, Deinandra increscens subsp. villosa, native to the Central Coast of California.</title>
        <authorList>
            <person name="Guilliams M."/>
            <person name="Hasenstab-Lehman K."/>
            <person name="Meyer R."/>
            <person name="Mcevoy S."/>
        </authorList>
    </citation>
    <scope>NUCLEOTIDE SEQUENCE [LARGE SCALE GENOMIC DNA]</scope>
    <source>
        <tissue evidence="11">Leaf</tissue>
    </source>
</reference>
<evidence type="ECO:0000256" key="2">
    <source>
        <dbReference type="ARBA" id="ARBA00022737"/>
    </source>
</evidence>
<evidence type="ECO:0000256" key="6">
    <source>
        <dbReference type="ARBA" id="ARBA00023163"/>
    </source>
</evidence>
<evidence type="ECO:0000313" key="12">
    <source>
        <dbReference type="Proteomes" id="UP001408789"/>
    </source>
</evidence>
<dbReference type="InterPro" id="IPR009057">
    <property type="entry name" value="Homeodomain-like_sf"/>
</dbReference>
<dbReference type="GO" id="GO:0003677">
    <property type="term" value="F:DNA binding"/>
    <property type="evidence" value="ECO:0007669"/>
    <property type="project" value="UniProtKB-KW"/>
</dbReference>
<keyword evidence="7" id="KW-0539">Nucleus</keyword>
<feature type="domain" description="HTH myb-type" evidence="10">
    <location>
        <begin position="63"/>
        <end position="117"/>
    </location>
</feature>
<evidence type="ECO:0000256" key="5">
    <source>
        <dbReference type="ARBA" id="ARBA00023159"/>
    </source>
</evidence>
<keyword evidence="12" id="KW-1185">Reference proteome</keyword>
<sequence>MRCKLPENRIMKHKKGLWSPDEDQKLTHYVMNSGHACWSSVPINAGLQRNGKSCRLRWINYLRPGLKRGSFSPQEEETILTLHGFLGNKWSQISQYLPGRTDNEIKNHWNSHLKKKVDDKIHHNNSSKEPSSSSYLNKSNISSPDMVQSVPPVSHISNLPKLLFADWISLDEFQHDFGMPNDQPLSHGSNHDQLSAIENDQWQHNNKGGSDENMHHRQMTIDQIFEFSDGDFDMIDNFLYI</sequence>
<dbReference type="InterPro" id="IPR017930">
    <property type="entry name" value="Myb_dom"/>
</dbReference>
<dbReference type="EMBL" id="JBCNJP010012587">
    <property type="protein sequence ID" value="KAK9048401.1"/>
    <property type="molecule type" value="Genomic_DNA"/>
</dbReference>
<dbReference type="Gene3D" id="1.10.10.60">
    <property type="entry name" value="Homeodomain-like"/>
    <property type="match status" value="2"/>
</dbReference>
<proteinExistence type="predicted"/>
<evidence type="ECO:0000256" key="4">
    <source>
        <dbReference type="ARBA" id="ARBA00023125"/>
    </source>
</evidence>
<evidence type="ECO:0000256" key="7">
    <source>
        <dbReference type="ARBA" id="ARBA00023242"/>
    </source>
</evidence>
<dbReference type="SMART" id="SM00717">
    <property type="entry name" value="SANT"/>
    <property type="match status" value="2"/>
</dbReference>
<dbReference type="PROSITE" id="PS50090">
    <property type="entry name" value="MYB_LIKE"/>
    <property type="match status" value="2"/>
</dbReference>
<feature type="domain" description="Myb-like" evidence="9">
    <location>
        <begin position="10"/>
        <end position="62"/>
    </location>
</feature>
<evidence type="ECO:0000256" key="8">
    <source>
        <dbReference type="SAM" id="MobiDB-lite"/>
    </source>
</evidence>
<dbReference type="InterPro" id="IPR001005">
    <property type="entry name" value="SANT/Myb"/>
</dbReference>
<dbReference type="PANTHER" id="PTHR47997">
    <property type="entry name" value="MYB DOMAIN PROTEIN 55"/>
    <property type="match status" value="1"/>
</dbReference>
<evidence type="ECO:0000259" key="10">
    <source>
        <dbReference type="PROSITE" id="PS51294"/>
    </source>
</evidence>